<gene>
    <name evidence="1" type="ORF">DFH07DRAFT_776872</name>
</gene>
<proteinExistence type="predicted"/>
<evidence type="ECO:0000313" key="2">
    <source>
        <dbReference type="Proteomes" id="UP001215280"/>
    </source>
</evidence>
<accession>A0AAD7IM83</accession>
<evidence type="ECO:0000313" key="1">
    <source>
        <dbReference type="EMBL" id="KAJ7744957.1"/>
    </source>
</evidence>
<protein>
    <submittedName>
        <fullName evidence="1">Uncharacterized protein</fullName>
    </submittedName>
</protein>
<keyword evidence="2" id="KW-1185">Reference proteome</keyword>
<reference evidence="1" key="1">
    <citation type="submission" date="2023-03" db="EMBL/GenBank/DDBJ databases">
        <title>Massive genome expansion in bonnet fungi (Mycena s.s.) driven by repeated elements and novel gene families across ecological guilds.</title>
        <authorList>
            <consortium name="Lawrence Berkeley National Laboratory"/>
            <person name="Harder C.B."/>
            <person name="Miyauchi S."/>
            <person name="Viragh M."/>
            <person name="Kuo A."/>
            <person name="Thoen E."/>
            <person name="Andreopoulos B."/>
            <person name="Lu D."/>
            <person name="Skrede I."/>
            <person name="Drula E."/>
            <person name="Henrissat B."/>
            <person name="Morin E."/>
            <person name="Kohler A."/>
            <person name="Barry K."/>
            <person name="LaButti K."/>
            <person name="Morin E."/>
            <person name="Salamov A."/>
            <person name="Lipzen A."/>
            <person name="Mereny Z."/>
            <person name="Hegedus B."/>
            <person name="Baldrian P."/>
            <person name="Stursova M."/>
            <person name="Weitz H."/>
            <person name="Taylor A."/>
            <person name="Grigoriev I.V."/>
            <person name="Nagy L.G."/>
            <person name="Martin F."/>
            <person name="Kauserud H."/>
        </authorList>
    </citation>
    <scope>NUCLEOTIDE SEQUENCE</scope>
    <source>
        <strain evidence="1">CBHHK188m</strain>
    </source>
</reference>
<comment type="caution">
    <text evidence="1">The sequence shown here is derived from an EMBL/GenBank/DDBJ whole genome shotgun (WGS) entry which is preliminary data.</text>
</comment>
<organism evidence="1 2">
    <name type="scientific">Mycena maculata</name>
    <dbReference type="NCBI Taxonomy" id="230809"/>
    <lineage>
        <taxon>Eukaryota</taxon>
        <taxon>Fungi</taxon>
        <taxon>Dikarya</taxon>
        <taxon>Basidiomycota</taxon>
        <taxon>Agaricomycotina</taxon>
        <taxon>Agaricomycetes</taxon>
        <taxon>Agaricomycetidae</taxon>
        <taxon>Agaricales</taxon>
        <taxon>Marasmiineae</taxon>
        <taxon>Mycenaceae</taxon>
        <taxon>Mycena</taxon>
    </lineage>
</organism>
<dbReference type="Proteomes" id="UP001215280">
    <property type="component" value="Unassembled WGS sequence"/>
</dbReference>
<name>A0AAD7IM83_9AGAR</name>
<sequence>MAFETLGQELGQVQPTGVVGNPAQQFNSGMQMTEGQPPLACSNWRSISLAAPGLRSWLKLEVGKLKINEAITVELVETWSSRVRNCPSFLKVAHSFCWGGSFVDMLKRKFPPLLVDAFCAAPALHHLHLIDCAATSAIAFLWTQLTSSTTERGASHRSLGILGLTSNLVDCSMLNACFYFQETHPNVTTLDYDATDIAAILETQSALETRAVGFDLLSAISCCLCNVDSLFLPRIFRVCANATCPGRVDLEGFVFDDYKDDRSALEGILDALVSALSARSDPPREIVARIKCVRITYSLGNNQDFDSVVDTFQPQFKELAAKGTNIYVGASRE</sequence>
<dbReference type="EMBL" id="JARJLG010000105">
    <property type="protein sequence ID" value="KAJ7744957.1"/>
    <property type="molecule type" value="Genomic_DNA"/>
</dbReference>
<dbReference type="AlphaFoldDB" id="A0AAD7IM83"/>